<dbReference type="STRING" id="1208920.CONE_0252"/>
<comment type="catalytic activity">
    <reaction evidence="8">
        <text>chorismate + L-glutamine = anthranilate + pyruvate + L-glutamate + H(+)</text>
        <dbReference type="Rhea" id="RHEA:21732"/>
        <dbReference type="ChEBI" id="CHEBI:15361"/>
        <dbReference type="ChEBI" id="CHEBI:15378"/>
        <dbReference type="ChEBI" id="CHEBI:16567"/>
        <dbReference type="ChEBI" id="CHEBI:29748"/>
        <dbReference type="ChEBI" id="CHEBI:29985"/>
        <dbReference type="ChEBI" id="CHEBI:58359"/>
        <dbReference type="EC" id="4.1.3.27"/>
    </reaction>
</comment>
<dbReference type="AlphaFoldDB" id="M1LR60"/>
<dbReference type="RefSeq" id="WP_015396760.1">
    <property type="nucleotide sequence ID" value="NC_020299.1"/>
</dbReference>
<feature type="domain" description="Chorismate-utilising enzyme C-terminal" evidence="9">
    <location>
        <begin position="226"/>
        <end position="487"/>
    </location>
</feature>
<dbReference type="KEGG" id="kon:CONE_0252"/>
<reference evidence="11 12" key="1">
    <citation type="journal article" date="2013" name="Genome Biol. Evol.">
        <title>Genome evolution and phylogenomic analysis of candidatus kinetoplastibacterium, the betaproteobacterial endosymbionts of strigomonas and angomonas.</title>
        <authorList>
            <person name="Alves J.M."/>
            <person name="Serrano M.G."/>
            <person name="Maia da Silva F."/>
            <person name="Voegtly L.J."/>
            <person name="Matveyev A.V."/>
            <person name="Teixeira M.M."/>
            <person name="Camargo E.P."/>
            <person name="Buck G.A."/>
        </authorList>
    </citation>
    <scope>NUCLEOTIDE SEQUENCE [LARGE SCALE GENOMIC DNA]</scope>
    <source>
        <strain evidence="11 12">TCC290E</strain>
    </source>
</reference>
<evidence type="ECO:0000259" key="9">
    <source>
        <dbReference type="Pfam" id="PF00425"/>
    </source>
</evidence>
<evidence type="ECO:0000256" key="1">
    <source>
        <dbReference type="ARBA" id="ARBA00001946"/>
    </source>
</evidence>
<dbReference type="SUPFAM" id="SSF56322">
    <property type="entry name" value="ADC synthase"/>
    <property type="match status" value="1"/>
</dbReference>
<dbReference type="GO" id="GO:0004049">
    <property type="term" value="F:anthranilate synthase activity"/>
    <property type="evidence" value="ECO:0007669"/>
    <property type="project" value="UniProtKB-EC"/>
</dbReference>
<evidence type="ECO:0000256" key="4">
    <source>
        <dbReference type="ARBA" id="ARBA00022723"/>
    </source>
</evidence>
<dbReference type="GO" id="GO:0000162">
    <property type="term" value="P:L-tryptophan biosynthetic process"/>
    <property type="evidence" value="ECO:0007669"/>
    <property type="project" value="TreeGrafter"/>
</dbReference>
<dbReference type="PRINTS" id="PR00095">
    <property type="entry name" value="ANTSNTHASEI"/>
</dbReference>
<comment type="function">
    <text evidence="7">Part of a heterotetrameric complex that catalyzes the two-step biosynthesis of anthranilate, an intermediate in the biosynthesis of L-tryptophan. In the first step, the glutamine-binding beta subunit (TrpG) of anthranilate synthase (AS) provides the glutamine amidotransferase activity which generates ammonia as a substrate that, along with chorismate, is used in the second step, catalyzed by the large alpha subunit of AS (TrpE) to produce anthranilate. In the absence of TrpG, TrpE can synthesize anthranilate directly from chorismate and high concentrations of ammonia.</text>
</comment>
<dbReference type="PANTHER" id="PTHR11236">
    <property type="entry name" value="AMINOBENZOATE/ANTHRANILATE SYNTHASE"/>
    <property type="match status" value="1"/>
</dbReference>
<dbReference type="PANTHER" id="PTHR11236:SF48">
    <property type="entry name" value="ISOCHORISMATE SYNTHASE MENF"/>
    <property type="match status" value="1"/>
</dbReference>
<comment type="subunit">
    <text evidence="2">Heterotetramer consisting of two non-identical subunits: a beta subunit (TrpG) and a large alpha subunit (TrpE).</text>
</comment>
<dbReference type="Gene3D" id="3.60.120.10">
    <property type="entry name" value="Anthranilate synthase"/>
    <property type="match status" value="1"/>
</dbReference>
<feature type="domain" description="Anthranilate synthase component I N-terminal" evidence="10">
    <location>
        <begin position="26"/>
        <end position="177"/>
    </location>
</feature>
<keyword evidence="6 11" id="KW-0456">Lyase</keyword>
<dbReference type="Pfam" id="PF04715">
    <property type="entry name" value="Anth_synt_I_N"/>
    <property type="match status" value="1"/>
</dbReference>
<dbReference type="InterPro" id="IPR015890">
    <property type="entry name" value="Chorismate_C"/>
</dbReference>
<keyword evidence="5" id="KW-0460">Magnesium</keyword>
<dbReference type="InterPro" id="IPR019999">
    <property type="entry name" value="Anth_synth_I-like"/>
</dbReference>
<dbReference type="Pfam" id="PF00425">
    <property type="entry name" value="Chorismate_bind"/>
    <property type="match status" value="1"/>
</dbReference>
<organism evidence="11 12">
    <name type="scientific">Candidatus Kinetoplastidibacterium stringomonadis TCC290E</name>
    <dbReference type="NCBI Taxonomy" id="1208920"/>
    <lineage>
        <taxon>Bacteria</taxon>
        <taxon>Pseudomonadati</taxon>
        <taxon>Pseudomonadota</taxon>
        <taxon>Betaproteobacteria</taxon>
        <taxon>Candidatus Kinetoplastidibacterium</taxon>
    </lineage>
</organism>
<evidence type="ECO:0000313" key="11">
    <source>
        <dbReference type="EMBL" id="AGF48072.1"/>
    </source>
</evidence>
<accession>M1LR60</accession>
<evidence type="ECO:0000256" key="8">
    <source>
        <dbReference type="ARBA" id="ARBA00047683"/>
    </source>
</evidence>
<evidence type="ECO:0000259" key="10">
    <source>
        <dbReference type="Pfam" id="PF04715"/>
    </source>
</evidence>
<evidence type="ECO:0000313" key="12">
    <source>
        <dbReference type="Proteomes" id="UP000011541"/>
    </source>
</evidence>
<dbReference type="InterPro" id="IPR005801">
    <property type="entry name" value="ADC_synthase"/>
</dbReference>
<evidence type="ECO:0000256" key="6">
    <source>
        <dbReference type="ARBA" id="ARBA00023239"/>
    </source>
</evidence>
<sequence>MTEIEFNSLVSQGYNRIPLISETYADLDTPLSLYLKLAYSNNSSGKMSCLLESVMGGDRFGRYSFIGLPAETILRSIGKITEVITNGKILETHEGNPLDFVKEYQDRFRAAPLPGVLRFCGGLAGYFAYDVVRNIEPCLGAAVKPFPEGMEEGTPDIMLLHIDELAVVDNLAGRIYLIVYADPNKPESYSKTQKRLAELKTRLKKPIETPYSHNSMQTNEKRNFTKKDYISAVIKAKEYIEAGDLMQVVIGQTITKSFRDNPLSLYRSLRSINPSPYMYFWNFDDFQVVGSSPEILVRQEKIITNGIKKSQITIRPLAGTRKRGGTHEQDLELEKSLKSDTKEIAEHVMLIDLARNDIGRVSEIGTVKVTDTMTIERYSHVMHLVSNVTGILKSNMGNMDVLKAAFPAGTLTGAPKIRAMEVIDELEPVRRGVYGGAAGYISYNGEMDVAIAIRTGIIKNGILYVQSAAGIVADSDPELEWAETEAKARAILRAAEQVQNGLD</sequence>
<evidence type="ECO:0000256" key="3">
    <source>
        <dbReference type="ARBA" id="ARBA00020653"/>
    </source>
</evidence>
<keyword evidence="12" id="KW-1185">Reference proteome</keyword>
<dbReference type="Proteomes" id="UP000011541">
    <property type="component" value="Chromosome"/>
</dbReference>
<dbReference type="InterPro" id="IPR006805">
    <property type="entry name" value="Anth_synth_I_N"/>
</dbReference>
<gene>
    <name evidence="11" type="ORF">CONE_0252</name>
</gene>
<evidence type="ECO:0000256" key="7">
    <source>
        <dbReference type="ARBA" id="ARBA00025634"/>
    </source>
</evidence>
<keyword evidence="4" id="KW-0479">Metal-binding</keyword>
<evidence type="ECO:0000256" key="2">
    <source>
        <dbReference type="ARBA" id="ARBA00011575"/>
    </source>
</evidence>
<comment type="cofactor">
    <cofactor evidence="1">
        <name>Mg(2+)</name>
        <dbReference type="ChEBI" id="CHEBI:18420"/>
    </cofactor>
</comment>
<protein>
    <recommendedName>
        <fullName evidence="3">Anthranilate synthase component 1</fullName>
    </recommendedName>
</protein>
<evidence type="ECO:0000256" key="5">
    <source>
        <dbReference type="ARBA" id="ARBA00022842"/>
    </source>
</evidence>
<proteinExistence type="predicted"/>
<dbReference type="PATRIC" id="fig|1208920.3.peg.43"/>
<dbReference type="GO" id="GO:0046872">
    <property type="term" value="F:metal ion binding"/>
    <property type="evidence" value="ECO:0007669"/>
    <property type="project" value="UniProtKB-KW"/>
</dbReference>
<dbReference type="EMBL" id="CP003805">
    <property type="protein sequence ID" value="AGF48072.1"/>
    <property type="molecule type" value="Genomic_DNA"/>
</dbReference>
<dbReference type="OrthoDB" id="9803598at2"/>
<dbReference type="eggNOG" id="COG0147">
    <property type="taxonomic scope" value="Bacteria"/>
</dbReference>
<dbReference type="HOGENOM" id="CLU_006493_9_3_4"/>
<name>M1LR60_9PROT</name>